<organism evidence="2">
    <name type="scientific">Aquarana catesbeiana</name>
    <name type="common">American bullfrog</name>
    <name type="synonym">Rana catesbeiana</name>
    <dbReference type="NCBI Taxonomy" id="8400"/>
    <lineage>
        <taxon>Eukaryota</taxon>
        <taxon>Metazoa</taxon>
        <taxon>Chordata</taxon>
        <taxon>Craniata</taxon>
        <taxon>Vertebrata</taxon>
        <taxon>Euteleostomi</taxon>
        <taxon>Amphibia</taxon>
        <taxon>Batrachia</taxon>
        <taxon>Anura</taxon>
        <taxon>Neobatrachia</taxon>
        <taxon>Ranoidea</taxon>
        <taxon>Ranidae</taxon>
        <taxon>Aquarana</taxon>
    </lineage>
</organism>
<dbReference type="AlphaFoldDB" id="A0A2G9S2K7"/>
<feature type="compositionally biased region" description="Basic and acidic residues" evidence="1">
    <location>
        <begin position="27"/>
        <end position="40"/>
    </location>
</feature>
<name>A0A2G9S2K7_AQUCT</name>
<accession>A0A2G9S2K7</accession>
<gene>
    <name evidence="2" type="ORF">AB205_0164830</name>
</gene>
<sequence>MFHIPIPEYLCAKYTFCFILIGEKRLRQPDPRNPRPRLPDWEISPSPAEDVEEVGDMGTPPGDLIVEGEEAVEAGPSNSAPPGCEGRGGGSG</sequence>
<reference evidence="2" key="1">
    <citation type="submission" date="2017-08" db="EMBL/GenBank/DDBJ databases">
        <title>Assembly of the North American Bullfrog Genome.</title>
        <authorList>
            <person name="Warren R.L."/>
            <person name="Vandervalk B.P."/>
            <person name="Kucuk E."/>
            <person name="Birol I."/>
            <person name="Helbing C."/>
            <person name="Pandoh P."/>
            <person name="Behsaz B."/>
            <person name="Mohamadi H."/>
            <person name="Chu J."/>
            <person name="Jackman S."/>
            <person name="Hammond S.A."/>
            <person name="Veldhoen N."/>
            <person name="Kirk H."/>
            <person name="Zhao Y."/>
            <person name="Coope R."/>
            <person name="Pleasance S."/>
            <person name="Moore R."/>
            <person name="Holt R."/>
        </authorList>
    </citation>
    <scope>NUCLEOTIDE SEQUENCE</scope>
    <source>
        <strain evidence="2">Bruno</strain>
        <tissue evidence="2">Liver</tissue>
    </source>
</reference>
<proteinExistence type="predicted"/>
<dbReference type="EMBL" id="KV928300">
    <property type="protein sequence ID" value="PIO34387.1"/>
    <property type="molecule type" value="Genomic_DNA"/>
</dbReference>
<feature type="region of interest" description="Disordered" evidence="1">
    <location>
        <begin position="27"/>
        <end position="92"/>
    </location>
</feature>
<protein>
    <submittedName>
        <fullName evidence="2">Uncharacterized protein</fullName>
    </submittedName>
</protein>
<evidence type="ECO:0000313" key="2">
    <source>
        <dbReference type="EMBL" id="PIO34387.1"/>
    </source>
</evidence>
<evidence type="ECO:0000256" key="1">
    <source>
        <dbReference type="SAM" id="MobiDB-lite"/>
    </source>
</evidence>